<protein>
    <submittedName>
        <fullName evidence="1">Uncharacterized protein</fullName>
    </submittedName>
</protein>
<name>A0A7J7RJC3_RHIFE</name>
<proteinExistence type="predicted"/>
<accession>A0A7J7RJC3</accession>
<evidence type="ECO:0000313" key="1">
    <source>
        <dbReference type="EMBL" id="KAF6276075.1"/>
    </source>
</evidence>
<dbReference type="AlphaFoldDB" id="A0A7J7RJC3"/>
<comment type="caution">
    <text evidence="1">The sequence shown here is derived from an EMBL/GenBank/DDBJ whole genome shotgun (WGS) entry which is preliminary data.</text>
</comment>
<reference evidence="1 2" key="1">
    <citation type="journal article" date="2020" name="Nature">
        <title>Six reference-quality genomes reveal evolution of bat adaptations.</title>
        <authorList>
            <person name="Jebb D."/>
            <person name="Huang Z."/>
            <person name="Pippel M."/>
            <person name="Hughes G.M."/>
            <person name="Lavrichenko K."/>
            <person name="Devanna P."/>
            <person name="Winkler S."/>
            <person name="Jermiin L.S."/>
            <person name="Skirmuntt E.C."/>
            <person name="Katzourakis A."/>
            <person name="Burkitt-Gray L."/>
            <person name="Ray D.A."/>
            <person name="Sullivan K.A.M."/>
            <person name="Roscito J.G."/>
            <person name="Kirilenko B.M."/>
            <person name="Davalos L.M."/>
            <person name="Corthals A.P."/>
            <person name="Power M.L."/>
            <person name="Jones G."/>
            <person name="Ransome R.D."/>
            <person name="Dechmann D.K.N."/>
            <person name="Locatelli A.G."/>
            <person name="Puechmaille S.J."/>
            <person name="Fedrigo O."/>
            <person name="Jarvis E.D."/>
            <person name="Hiller M."/>
            <person name="Vernes S.C."/>
            <person name="Myers E.W."/>
            <person name="Teeling E.C."/>
        </authorList>
    </citation>
    <scope>NUCLEOTIDE SEQUENCE [LARGE SCALE GENOMIC DNA]</scope>
    <source>
        <strain evidence="1">MRhiFer1</strain>
        <tissue evidence="1">Lung</tissue>
    </source>
</reference>
<organism evidence="1 2">
    <name type="scientific">Rhinolophus ferrumequinum</name>
    <name type="common">Greater horseshoe bat</name>
    <dbReference type="NCBI Taxonomy" id="59479"/>
    <lineage>
        <taxon>Eukaryota</taxon>
        <taxon>Metazoa</taxon>
        <taxon>Chordata</taxon>
        <taxon>Craniata</taxon>
        <taxon>Vertebrata</taxon>
        <taxon>Euteleostomi</taxon>
        <taxon>Mammalia</taxon>
        <taxon>Eutheria</taxon>
        <taxon>Laurasiatheria</taxon>
        <taxon>Chiroptera</taxon>
        <taxon>Yinpterochiroptera</taxon>
        <taxon>Rhinolophoidea</taxon>
        <taxon>Rhinolophidae</taxon>
        <taxon>Rhinolophinae</taxon>
        <taxon>Rhinolophus</taxon>
    </lineage>
</organism>
<gene>
    <name evidence="1" type="ORF">mRhiFer1_009431</name>
</gene>
<dbReference type="Proteomes" id="UP000585614">
    <property type="component" value="Unassembled WGS sequence"/>
</dbReference>
<evidence type="ECO:0000313" key="2">
    <source>
        <dbReference type="Proteomes" id="UP000585614"/>
    </source>
</evidence>
<sequence length="124" mass="14313">MFGTRTREGRGRGVPRECRGDFAMFALRRALFPPLRWLDATWLLRSCCRVESFFFFFLNVRIPANVAQIKFKLEVNREEEEGSEGGDCFHLEIPPLHFAEIHVPNLGQHSLLSPTYPTFAADQK</sequence>
<dbReference type="EMBL" id="JACAGC010000026">
    <property type="protein sequence ID" value="KAF6276075.1"/>
    <property type="molecule type" value="Genomic_DNA"/>
</dbReference>